<sequence>MKWLPLLSPNYNIRLLNQIGEFRKGVKFLRTVLKHEKIDLLIAHGAPAGAMASKALKGSNIPYLVTLFEPHADYMLESGVWCKLGLKYIMQRQWEKLQKDNAAGLMPVTEGYKQRLLSEGLNVNKIAVAPCSVEVTSFRFDLELRTDVRRALGWEFMTIGIYVGKYGGLYYSDEAFQIYRQCFEHIADFRLIILSPQPKEEILRQLQYYSIDLSKVYISAVGHTEVPAYLSAADFAFATYKQGPSKRYLSPVKIGEYWANGLPVLLTESVGDESDIIKKEGGGALFNLKQKGSVAQAIQQIQAILKDPIHRQEIPKLAAKYRSPEKIREAYEYFFNQQKAT</sequence>
<accession>A0A6B2H7N7</accession>
<keyword evidence="1" id="KW-0808">Transferase</keyword>
<proteinExistence type="predicted"/>
<gene>
    <name evidence="1" type="ORF">GWO68_04255</name>
</gene>
<dbReference type="AlphaFoldDB" id="A0A6B2H7N7"/>
<dbReference type="GO" id="GO:0016740">
    <property type="term" value="F:transferase activity"/>
    <property type="evidence" value="ECO:0007669"/>
    <property type="project" value="UniProtKB-KW"/>
</dbReference>
<evidence type="ECO:0000313" key="1">
    <source>
        <dbReference type="EMBL" id="NDK55124.1"/>
    </source>
</evidence>
<reference evidence="1 2" key="1">
    <citation type="submission" date="2020-01" db="EMBL/GenBank/DDBJ databases">
        <authorList>
            <person name="Kim M.K."/>
        </authorList>
    </citation>
    <scope>NUCLEOTIDE SEQUENCE [LARGE SCALE GENOMIC DNA]</scope>
    <source>
        <strain evidence="1 2">BT213</strain>
    </source>
</reference>
<comment type="caution">
    <text evidence="1">The sequence shown here is derived from an EMBL/GenBank/DDBJ whole genome shotgun (WGS) entry which is preliminary data.</text>
</comment>
<organism evidence="1 2">
    <name type="scientific">Pontibacter fetidus</name>
    <dbReference type="NCBI Taxonomy" id="2700082"/>
    <lineage>
        <taxon>Bacteria</taxon>
        <taxon>Pseudomonadati</taxon>
        <taxon>Bacteroidota</taxon>
        <taxon>Cytophagia</taxon>
        <taxon>Cytophagales</taxon>
        <taxon>Hymenobacteraceae</taxon>
        <taxon>Pontibacter</taxon>
    </lineage>
</organism>
<dbReference type="Pfam" id="PF13692">
    <property type="entry name" value="Glyco_trans_1_4"/>
    <property type="match status" value="1"/>
</dbReference>
<evidence type="ECO:0000313" key="2">
    <source>
        <dbReference type="Proteomes" id="UP000478546"/>
    </source>
</evidence>
<dbReference type="EMBL" id="JAAEAA010000004">
    <property type="protein sequence ID" value="NDK55124.1"/>
    <property type="molecule type" value="Genomic_DNA"/>
</dbReference>
<keyword evidence="2" id="KW-1185">Reference proteome</keyword>
<protein>
    <submittedName>
        <fullName evidence="1">Glycosyltransferase family 4 protein</fullName>
    </submittedName>
</protein>
<dbReference type="SUPFAM" id="SSF53756">
    <property type="entry name" value="UDP-Glycosyltransferase/glycogen phosphorylase"/>
    <property type="match status" value="1"/>
</dbReference>
<name>A0A6B2H7N7_9BACT</name>
<dbReference type="Proteomes" id="UP000478546">
    <property type="component" value="Unassembled WGS sequence"/>
</dbReference>
<dbReference type="Gene3D" id="3.40.50.2000">
    <property type="entry name" value="Glycogen Phosphorylase B"/>
    <property type="match status" value="2"/>
</dbReference>